<dbReference type="SUPFAM" id="SSF51658">
    <property type="entry name" value="Xylose isomerase-like"/>
    <property type="match status" value="1"/>
</dbReference>
<dbReference type="Pfam" id="PF01261">
    <property type="entry name" value="AP_endonuc_2"/>
    <property type="match status" value="1"/>
</dbReference>
<evidence type="ECO:0000313" key="2">
    <source>
        <dbReference type="EMBL" id="OZY84550.1"/>
    </source>
</evidence>
<comment type="caution">
    <text evidence="2">The sequence shown here is derived from an EMBL/GenBank/DDBJ whole genome shotgun (WGS) entry which is preliminary data.</text>
</comment>
<dbReference type="AlphaFoldDB" id="A0A266Q3X2"/>
<evidence type="ECO:0000313" key="3">
    <source>
        <dbReference type="Proteomes" id="UP000216101"/>
    </source>
</evidence>
<dbReference type="EMBL" id="NHNI01000002">
    <property type="protein sequence ID" value="OZY84550.1"/>
    <property type="molecule type" value="Genomic_DNA"/>
</dbReference>
<dbReference type="PANTHER" id="PTHR12110">
    <property type="entry name" value="HYDROXYPYRUVATE ISOMERASE"/>
    <property type="match status" value="1"/>
</dbReference>
<organism evidence="2 3">
    <name type="scientific">Cellvibrio mixtus</name>
    <dbReference type="NCBI Taxonomy" id="39650"/>
    <lineage>
        <taxon>Bacteria</taxon>
        <taxon>Pseudomonadati</taxon>
        <taxon>Pseudomonadota</taxon>
        <taxon>Gammaproteobacteria</taxon>
        <taxon>Cellvibrionales</taxon>
        <taxon>Cellvibrionaceae</taxon>
        <taxon>Cellvibrio</taxon>
    </lineage>
</organism>
<dbReference type="InterPro" id="IPR036237">
    <property type="entry name" value="Xyl_isomerase-like_sf"/>
</dbReference>
<gene>
    <name evidence="2" type="ORF">CBP51_15260</name>
</gene>
<accession>A0A266Q3X2</accession>
<proteinExistence type="predicted"/>
<feature type="domain" description="Xylose isomerase-like TIM barrel" evidence="1">
    <location>
        <begin position="22"/>
        <end position="267"/>
    </location>
</feature>
<evidence type="ECO:0000259" key="1">
    <source>
        <dbReference type="Pfam" id="PF01261"/>
    </source>
</evidence>
<dbReference type="Proteomes" id="UP000216101">
    <property type="component" value="Unassembled WGS sequence"/>
</dbReference>
<protein>
    <recommendedName>
        <fullName evidence="1">Xylose isomerase-like TIM barrel domain-containing protein</fullName>
    </recommendedName>
</protein>
<name>A0A266Q3X2_9GAMM</name>
<sequence length="294" mass="31706">MKPFFGLRAHDFGTFPPAELAERIASSGATCVQLALAKAFPGGHLMPAEFGDTGLANIRSAFAAQGIQVAVIGCYIDTVALDETAREFSFKRFEAHIDAAAALGCNVIGTETGSPIPYLEQTNGRENAFRVALQGLHRLVKAAEQKGIRVGVEAVAEYHALSTIEHIRIMIEEFNSPALGIIFDPVNLIPLVGVADMDVFLDECFATFGDRIVAIHAKDYQMVPSEKGLVKLGDLPVGTTGVMDWVGVFKRQIAAGKHQVPILLEDTSPAHATDSFAYLQRAWDDALQQVNNAQ</sequence>
<keyword evidence="3" id="KW-1185">Reference proteome</keyword>
<dbReference type="InterPro" id="IPR013022">
    <property type="entry name" value="Xyl_isomerase-like_TIM-brl"/>
</dbReference>
<reference evidence="3" key="1">
    <citation type="submission" date="2017-05" db="EMBL/GenBank/DDBJ databases">
        <authorList>
            <person name="Barney B.M."/>
        </authorList>
    </citation>
    <scope>NUCLEOTIDE SEQUENCE [LARGE SCALE GENOMIC DNA]</scope>
    <source>
        <strain evidence="3">PSBB022</strain>
    </source>
</reference>
<dbReference type="InterPro" id="IPR050312">
    <property type="entry name" value="IolE/XylAMocC-like"/>
</dbReference>
<dbReference type="Gene3D" id="3.20.20.150">
    <property type="entry name" value="Divalent-metal-dependent TIM barrel enzymes"/>
    <property type="match status" value="1"/>
</dbReference>
<dbReference type="RefSeq" id="WP_094985597.1">
    <property type="nucleotide sequence ID" value="NZ_NHNI01000002.1"/>
</dbReference>